<gene>
    <name evidence="1" type="ORF">LVIROSA_LOCUS21787</name>
</gene>
<protein>
    <submittedName>
        <fullName evidence="1">Uncharacterized protein</fullName>
    </submittedName>
</protein>
<proteinExistence type="predicted"/>
<sequence>MCRSDLRSEEGKIDAGSSTLTSIAVFSGLQALWSMGTAEKEENDGKREDLWGLARPKEEATKLRWPSVGADGSCRAAVGRLGWSQSAFPFAFLMFVSVCFSCFRQKSIEGKDGCLGLLFLQGREHEIGAIDH</sequence>
<evidence type="ECO:0000313" key="1">
    <source>
        <dbReference type="EMBL" id="CAH1435335.1"/>
    </source>
</evidence>
<name>A0AAU9N9F1_9ASTR</name>
<organism evidence="1 2">
    <name type="scientific">Lactuca virosa</name>
    <dbReference type="NCBI Taxonomy" id="75947"/>
    <lineage>
        <taxon>Eukaryota</taxon>
        <taxon>Viridiplantae</taxon>
        <taxon>Streptophyta</taxon>
        <taxon>Embryophyta</taxon>
        <taxon>Tracheophyta</taxon>
        <taxon>Spermatophyta</taxon>
        <taxon>Magnoliopsida</taxon>
        <taxon>eudicotyledons</taxon>
        <taxon>Gunneridae</taxon>
        <taxon>Pentapetalae</taxon>
        <taxon>asterids</taxon>
        <taxon>campanulids</taxon>
        <taxon>Asterales</taxon>
        <taxon>Asteraceae</taxon>
        <taxon>Cichorioideae</taxon>
        <taxon>Cichorieae</taxon>
        <taxon>Lactucinae</taxon>
        <taxon>Lactuca</taxon>
    </lineage>
</organism>
<accession>A0AAU9N9F1</accession>
<comment type="caution">
    <text evidence="1">The sequence shown here is derived from an EMBL/GenBank/DDBJ whole genome shotgun (WGS) entry which is preliminary data.</text>
</comment>
<reference evidence="1 2" key="1">
    <citation type="submission" date="2022-01" db="EMBL/GenBank/DDBJ databases">
        <authorList>
            <person name="Xiong W."/>
            <person name="Schranz E."/>
        </authorList>
    </citation>
    <scope>NUCLEOTIDE SEQUENCE [LARGE SCALE GENOMIC DNA]</scope>
</reference>
<evidence type="ECO:0000313" key="2">
    <source>
        <dbReference type="Proteomes" id="UP001157418"/>
    </source>
</evidence>
<dbReference type="EMBL" id="CAKMRJ010004445">
    <property type="protein sequence ID" value="CAH1435335.1"/>
    <property type="molecule type" value="Genomic_DNA"/>
</dbReference>
<dbReference type="Proteomes" id="UP001157418">
    <property type="component" value="Unassembled WGS sequence"/>
</dbReference>
<keyword evidence="2" id="KW-1185">Reference proteome</keyword>
<dbReference type="AlphaFoldDB" id="A0AAU9N9F1"/>